<dbReference type="EMBL" id="JAAGRQ010000006">
    <property type="protein sequence ID" value="NDY55587.1"/>
    <property type="molecule type" value="Genomic_DNA"/>
</dbReference>
<dbReference type="PANTHER" id="PTHR33175">
    <property type="entry name" value="DNA-BINDING PROTEIN HU"/>
    <property type="match status" value="1"/>
</dbReference>
<dbReference type="GO" id="GO:0030261">
    <property type="term" value="P:chromosome condensation"/>
    <property type="evidence" value="ECO:0007669"/>
    <property type="project" value="UniProtKB-KW"/>
</dbReference>
<gene>
    <name evidence="6" type="ORF">G3N56_02355</name>
</gene>
<dbReference type="Gene3D" id="4.10.520.10">
    <property type="entry name" value="IHF-like DNA-binding proteins"/>
    <property type="match status" value="1"/>
</dbReference>
<dbReference type="InterPro" id="IPR000119">
    <property type="entry name" value="Hist_DNA-bd"/>
</dbReference>
<comment type="similarity">
    <text evidence="1 4">Belongs to the bacterial histone-like protein family.</text>
</comment>
<dbReference type="GO" id="GO:0005829">
    <property type="term" value="C:cytosol"/>
    <property type="evidence" value="ECO:0007669"/>
    <property type="project" value="TreeGrafter"/>
</dbReference>
<keyword evidence="2" id="KW-0226">DNA condensation</keyword>
<feature type="compositionally biased region" description="Basic and acidic residues" evidence="5">
    <location>
        <begin position="85"/>
        <end position="98"/>
    </location>
</feature>
<organism evidence="6 7">
    <name type="scientific">Desulfolutivibrio sulfodismutans</name>
    <dbReference type="NCBI Taxonomy" id="63561"/>
    <lineage>
        <taxon>Bacteria</taxon>
        <taxon>Pseudomonadati</taxon>
        <taxon>Thermodesulfobacteriota</taxon>
        <taxon>Desulfovibrionia</taxon>
        <taxon>Desulfovibrionales</taxon>
        <taxon>Desulfovibrionaceae</taxon>
        <taxon>Desulfolutivibrio</taxon>
    </lineage>
</organism>
<dbReference type="PRINTS" id="PR01727">
    <property type="entry name" value="DNABINDINGHU"/>
</dbReference>
<dbReference type="SUPFAM" id="SSF47729">
    <property type="entry name" value="IHF-like DNA-binding proteins"/>
    <property type="match status" value="1"/>
</dbReference>
<keyword evidence="7" id="KW-1185">Reference proteome</keyword>
<dbReference type="AlphaFoldDB" id="A0A7K3NHM4"/>
<evidence type="ECO:0000313" key="6">
    <source>
        <dbReference type="EMBL" id="NDY55587.1"/>
    </source>
</evidence>
<comment type="caution">
    <text evidence="6">The sequence shown here is derived from an EMBL/GenBank/DDBJ whole genome shotgun (WGS) entry which is preliminary data.</text>
</comment>
<protein>
    <submittedName>
        <fullName evidence="6">HU family DNA-binding protein</fullName>
    </submittedName>
</protein>
<evidence type="ECO:0000256" key="3">
    <source>
        <dbReference type="ARBA" id="ARBA00023125"/>
    </source>
</evidence>
<feature type="region of interest" description="Disordered" evidence="5">
    <location>
        <begin position="51"/>
        <end position="98"/>
    </location>
</feature>
<dbReference type="GO" id="GO:0030527">
    <property type="term" value="F:structural constituent of chromatin"/>
    <property type="evidence" value="ECO:0007669"/>
    <property type="project" value="InterPro"/>
</dbReference>
<dbReference type="PANTHER" id="PTHR33175:SF3">
    <property type="entry name" value="DNA-BINDING PROTEIN HU-BETA"/>
    <property type="match status" value="1"/>
</dbReference>
<evidence type="ECO:0000256" key="4">
    <source>
        <dbReference type="RuleBase" id="RU003939"/>
    </source>
</evidence>
<dbReference type="Proteomes" id="UP000469724">
    <property type="component" value="Unassembled WGS sequence"/>
</dbReference>
<keyword evidence="3 6" id="KW-0238">DNA-binding</keyword>
<evidence type="ECO:0000256" key="5">
    <source>
        <dbReference type="SAM" id="MobiDB-lite"/>
    </source>
</evidence>
<evidence type="ECO:0000256" key="2">
    <source>
        <dbReference type="ARBA" id="ARBA00023067"/>
    </source>
</evidence>
<dbReference type="GO" id="GO:0003677">
    <property type="term" value="F:DNA binding"/>
    <property type="evidence" value="ECO:0007669"/>
    <property type="project" value="UniProtKB-KW"/>
</dbReference>
<name>A0A7K3NHM4_9BACT</name>
<dbReference type="CDD" id="cd00591">
    <property type="entry name" value="HU_IHF"/>
    <property type="match status" value="1"/>
</dbReference>
<dbReference type="Pfam" id="PF00216">
    <property type="entry name" value="Bac_DNA_binding"/>
    <property type="match status" value="1"/>
</dbReference>
<sequence>MTKLELIMRVKARLAADQKTKHVHEASVIGFVLDALGAEGRSILSAGGEMPLPGLGSIKTKERAARKGRNPRTGEPVAVPAKRTVKLEPGKALREALN</sequence>
<dbReference type="InterPro" id="IPR010992">
    <property type="entry name" value="IHF-like_DNA-bd_dom_sf"/>
</dbReference>
<proteinExistence type="inferred from homology"/>
<evidence type="ECO:0000256" key="1">
    <source>
        <dbReference type="ARBA" id="ARBA00010529"/>
    </source>
</evidence>
<evidence type="ECO:0000313" key="7">
    <source>
        <dbReference type="Proteomes" id="UP000469724"/>
    </source>
</evidence>
<dbReference type="RefSeq" id="WP_163300642.1">
    <property type="nucleotide sequence ID" value="NZ_JAAGRQ010000006.1"/>
</dbReference>
<reference evidence="6 7" key="1">
    <citation type="submission" date="2020-02" db="EMBL/GenBank/DDBJ databases">
        <title>Comparative genomics of sulfur disproportionating microorganisms.</title>
        <authorList>
            <person name="Ward L.M."/>
            <person name="Bertran E."/>
            <person name="Johnston D.T."/>
        </authorList>
    </citation>
    <scope>NUCLEOTIDE SEQUENCE [LARGE SCALE GENOMIC DNA]</scope>
    <source>
        <strain evidence="6 7">DSM 3696</strain>
    </source>
</reference>
<accession>A0A7K3NHM4</accession>
<dbReference type="SMART" id="SM00411">
    <property type="entry name" value="BHL"/>
    <property type="match status" value="1"/>
</dbReference>